<dbReference type="HAMAP" id="MF_00412">
    <property type="entry name" value="ProA"/>
    <property type="match status" value="1"/>
</dbReference>
<evidence type="ECO:0000313" key="9">
    <source>
        <dbReference type="EMBL" id="KPD32776.1"/>
    </source>
</evidence>
<dbReference type="AlphaFoldDB" id="A0A0N0IRM0"/>
<dbReference type="UniPathway" id="UPA00098">
    <property type="reaction ID" value="UER00360"/>
</dbReference>
<dbReference type="GO" id="GO:0055129">
    <property type="term" value="P:L-proline biosynthetic process"/>
    <property type="evidence" value="ECO:0007669"/>
    <property type="project" value="UniProtKB-UniRule"/>
</dbReference>
<evidence type="ECO:0000256" key="2">
    <source>
        <dbReference type="ARBA" id="ARBA00022605"/>
    </source>
</evidence>
<evidence type="ECO:0000256" key="4">
    <source>
        <dbReference type="ARBA" id="ARBA00022857"/>
    </source>
</evidence>
<gene>
    <name evidence="7" type="primary">proA</name>
    <name evidence="9" type="ORF">AN926_00795</name>
</gene>
<keyword evidence="5 7" id="KW-0560">Oxidoreductase</keyword>
<dbReference type="Proteomes" id="UP000053099">
    <property type="component" value="Unassembled WGS sequence"/>
</dbReference>
<protein>
    <recommendedName>
        <fullName evidence="7">Gamma-glutamyl phosphate reductase</fullName>
        <shortName evidence="7">GPR</shortName>
        <ecNumber evidence="7">1.2.1.41</ecNumber>
    </recommendedName>
    <alternativeName>
        <fullName evidence="7">Glutamate-5-semialdehyde dehydrogenase</fullName>
    </alternativeName>
    <alternativeName>
        <fullName evidence="7">Glutamyl-gamma-semialdehyde dehydrogenase</fullName>
        <shortName evidence="7">GSA dehydrogenase</shortName>
    </alternativeName>
</protein>
<proteinExistence type="inferred from homology"/>
<dbReference type="InterPro" id="IPR016163">
    <property type="entry name" value="Ald_DH_C"/>
</dbReference>
<keyword evidence="3 7" id="KW-0641">Proline biosynthesis</keyword>
<dbReference type="SUPFAM" id="SSF53720">
    <property type="entry name" value="ALDH-like"/>
    <property type="match status" value="1"/>
</dbReference>
<dbReference type="GO" id="GO:0005737">
    <property type="term" value="C:cytoplasm"/>
    <property type="evidence" value="ECO:0007669"/>
    <property type="project" value="UniProtKB-SubCell"/>
</dbReference>
<evidence type="ECO:0000256" key="1">
    <source>
        <dbReference type="ARBA" id="ARBA00004985"/>
    </source>
</evidence>
<keyword evidence="2 7" id="KW-0028">Amino-acid biosynthesis</keyword>
<dbReference type="PANTHER" id="PTHR11063">
    <property type="entry name" value="GLUTAMATE SEMIALDEHYDE DEHYDROGENASE"/>
    <property type="match status" value="1"/>
</dbReference>
<comment type="similarity">
    <text evidence="7">Belongs to the gamma-glutamyl phosphate reductase family.</text>
</comment>
<dbReference type="GO" id="GO:0050661">
    <property type="term" value="F:NADP binding"/>
    <property type="evidence" value="ECO:0007669"/>
    <property type="project" value="InterPro"/>
</dbReference>
<dbReference type="InterPro" id="IPR015590">
    <property type="entry name" value="Aldehyde_DH_dom"/>
</dbReference>
<evidence type="ECO:0000256" key="7">
    <source>
        <dbReference type="HAMAP-Rule" id="MF_00412"/>
    </source>
</evidence>
<dbReference type="PATRIC" id="fig|37636.3.peg.1317"/>
<sequence length="423" mass="46849">MGELAASQREHLEKTLRELAEGARARLPEIAKGNRDGALLAMARLLEEAWPEVLKANQEDLKEAEEAGLSRAKLDRLALKDKDLRSLTEGLRQIAALPDPLGRIEGLSKRPNGLRVGRMRIPLGLIGFIYEARPGATVEAVSVALKAGNAMLLRGGKEAFRSNQALVSLWHRALREAGLPVEAVSLVPTTDREAILAMCRLELLDLLIPRGGEELIRLVQREARVPVLAHAKGVNHLYVDERADLDMALRLAINGKTQRPAVCNALEAVLVHERVAEVFLPMLEKAMRERGVELRACPRALPFLKEAVPAQEEEWDREYLDLILRVKVVSSLEEALEHIARYGSRHTEAICTEDPKAAWRFLEEVDASLVLWNASTRFNDGFQLGLGAEIGISTSKLHAYGPMGPMELTTTKWVALGEGQERE</sequence>
<dbReference type="InterPro" id="IPR012134">
    <property type="entry name" value="Glu-5-SA_DH"/>
</dbReference>
<dbReference type="InterPro" id="IPR020593">
    <property type="entry name" value="G-glutamylP_reductase_CS"/>
</dbReference>
<evidence type="ECO:0000313" key="10">
    <source>
        <dbReference type="Proteomes" id="UP000053099"/>
    </source>
</evidence>
<comment type="pathway">
    <text evidence="1 7">Amino-acid biosynthesis; L-proline biosynthesis; L-glutamate 5-semialdehyde from L-glutamate: step 2/2.</text>
</comment>
<dbReference type="EC" id="1.2.1.41" evidence="7"/>
<accession>A0A0N0IRM0</accession>
<comment type="caution">
    <text evidence="9">The sequence shown here is derived from an EMBL/GenBank/DDBJ whole genome shotgun (WGS) entry which is preliminary data.</text>
</comment>
<dbReference type="PIRSF" id="PIRSF000151">
    <property type="entry name" value="GPR"/>
    <property type="match status" value="1"/>
</dbReference>
<evidence type="ECO:0000259" key="8">
    <source>
        <dbReference type="Pfam" id="PF00171"/>
    </source>
</evidence>
<dbReference type="Gene3D" id="3.40.605.10">
    <property type="entry name" value="Aldehyde Dehydrogenase, Chain A, domain 1"/>
    <property type="match status" value="1"/>
</dbReference>
<comment type="function">
    <text evidence="7">Catalyzes the NADPH-dependent reduction of L-glutamate 5-phosphate into L-glutamate 5-semialdehyde and phosphate. The product spontaneously undergoes cyclization to form 1-pyrroline-5-carboxylate.</text>
</comment>
<dbReference type="InterPro" id="IPR016162">
    <property type="entry name" value="Ald_DH_N"/>
</dbReference>
<dbReference type="PANTHER" id="PTHR11063:SF8">
    <property type="entry name" value="DELTA-1-PYRROLINE-5-CARBOXYLATE SYNTHASE"/>
    <property type="match status" value="1"/>
</dbReference>
<feature type="domain" description="Aldehyde dehydrogenase" evidence="8">
    <location>
        <begin position="52"/>
        <end position="289"/>
    </location>
</feature>
<dbReference type="InterPro" id="IPR000965">
    <property type="entry name" value="GPR_dom"/>
</dbReference>
<keyword evidence="7" id="KW-0963">Cytoplasm</keyword>
<dbReference type="EMBL" id="LJJR01000004">
    <property type="protein sequence ID" value="KPD32776.1"/>
    <property type="molecule type" value="Genomic_DNA"/>
</dbReference>
<evidence type="ECO:0000256" key="3">
    <source>
        <dbReference type="ARBA" id="ARBA00022650"/>
    </source>
</evidence>
<evidence type="ECO:0000256" key="6">
    <source>
        <dbReference type="ARBA" id="ARBA00049024"/>
    </source>
</evidence>
<dbReference type="NCBIfam" id="TIGR00407">
    <property type="entry name" value="proA"/>
    <property type="match status" value="1"/>
</dbReference>
<dbReference type="NCBIfam" id="NF001221">
    <property type="entry name" value="PRK00197.1"/>
    <property type="match status" value="1"/>
</dbReference>
<dbReference type="PROSITE" id="PS01223">
    <property type="entry name" value="PROA"/>
    <property type="match status" value="1"/>
</dbReference>
<organism evidence="9 10">
    <name type="scientific">Thermus scotoductus</name>
    <dbReference type="NCBI Taxonomy" id="37636"/>
    <lineage>
        <taxon>Bacteria</taxon>
        <taxon>Thermotogati</taxon>
        <taxon>Deinococcota</taxon>
        <taxon>Deinococci</taxon>
        <taxon>Thermales</taxon>
        <taxon>Thermaceae</taxon>
        <taxon>Thermus</taxon>
    </lineage>
</organism>
<dbReference type="GO" id="GO:0004350">
    <property type="term" value="F:glutamate-5-semialdehyde dehydrogenase activity"/>
    <property type="evidence" value="ECO:0007669"/>
    <property type="project" value="UniProtKB-UniRule"/>
</dbReference>
<reference evidence="9 10" key="1">
    <citation type="submission" date="2015-09" db="EMBL/GenBank/DDBJ databases">
        <title>Draft genome sequence of Thermus scotoductus strain K1 isolated from a geothermal spring in Nagorno-Karabakh, Armenia.</title>
        <authorList>
            <person name="Saghatelyan A."/>
            <person name="Poghosyan L."/>
            <person name="Panosyan H."/>
            <person name="Birkeland N.-K."/>
        </authorList>
    </citation>
    <scope>NUCLEOTIDE SEQUENCE [LARGE SCALE GENOMIC DNA]</scope>
    <source>
        <strain evidence="9 10">K1</strain>
    </source>
</reference>
<evidence type="ECO:0000256" key="5">
    <source>
        <dbReference type="ARBA" id="ARBA00023002"/>
    </source>
</evidence>
<dbReference type="CDD" id="cd07079">
    <property type="entry name" value="ALDH_F18-19_ProA-GPR"/>
    <property type="match status" value="1"/>
</dbReference>
<dbReference type="Gene3D" id="3.40.309.10">
    <property type="entry name" value="Aldehyde Dehydrogenase, Chain A, domain 2"/>
    <property type="match status" value="1"/>
</dbReference>
<dbReference type="FunFam" id="3.40.309.10:FF:000006">
    <property type="entry name" value="Gamma-glutamyl phosphate reductase"/>
    <property type="match status" value="1"/>
</dbReference>
<dbReference type="Pfam" id="PF00171">
    <property type="entry name" value="Aldedh"/>
    <property type="match status" value="1"/>
</dbReference>
<comment type="catalytic activity">
    <reaction evidence="6 7">
        <text>L-glutamate 5-semialdehyde + phosphate + NADP(+) = L-glutamyl 5-phosphate + NADPH + H(+)</text>
        <dbReference type="Rhea" id="RHEA:19541"/>
        <dbReference type="ChEBI" id="CHEBI:15378"/>
        <dbReference type="ChEBI" id="CHEBI:43474"/>
        <dbReference type="ChEBI" id="CHEBI:57783"/>
        <dbReference type="ChEBI" id="CHEBI:58066"/>
        <dbReference type="ChEBI" id="CHEBI:58274"/>
        <dbReference type="ChEBI" id="CHEBI:58349"/>
        <dbReference type="EC" id="1.2.1.41"/>
    </reaction>
</comment>
<dbReference type="InterPro" id="IPR016161">
    <property type="entry name" value="Ald_DH/histidinol_DH"/>
</dbReference>
<comment type="subcellular location">
    <subcellularLocation>
        <location evidence="7">Cytoplasm</location>
    </subcellularLocation>
</comment>
<keyword evidence="4 7" id="KW-0521">NADP</keyword>
<name>A0A0N0IRM0_THESC</name>